<dbReference type="InterPro" id="IPR009501">
    <property type="entry name" value="UCP020269"/>
</dbReference>
<dbReference type="Proteomes" id="UP000031866">
    <property type="component" value="Chromosome"/>
</dbReference>
<dbReference type="AlphaFoldDB" id="A0A0B5QKS3"/>
<dbReference type="InterPro" id="IPR003741">
    <property type="entry name" value="LUD_dom"/>
</dbReference>
<accession>A0A0B5QKS3</accession>
<proteinExistence type="predicted"/>
<evidence type="ECO:0000313" key="2">
    <source>
        <dbReference type="EMBL" id="AJG98502.1"/>
    </source>
</evidence>
<dbReference type="OrthoDB" id="9809147at2"/>
<reference evidence="3" key="1">
    <citation type="submission" date="2014-12" db="EMBL/GenBank/DDBJ databases">
        <title>Genome sequence of Clostridium beijerinckii strain 59B.</title>
        <authorList>
            <person name="Little G.T."/>
            <person name="Minton N.P."/>
        </authorList>
    </citation>
    <scope>NUCLEOTIDE SEQUENCE [LARGE SCALE GENOMIC DNA]</scope>
    <source>
        <strain evidence="3">59B</strain>
    </source>
</reference>
<gene>
    <name evidence="2" type="ORF">LF65_01903</name>
</gene>
<dbReference type="PIRSF" id="PIRSF020269">
    <property type="entry name" value="DUF1121"/>
    <property type="match status" value="1"/>
</dbReference>
<dbReference type="PANTHER" id="PTHR36179">
    <property type="entry name" value="LUD_DOM DOMAIN-CONTAINING PROTEIN"/>
    <property type="match status" value="1"/>
</dbReference>
<feature type="domain" description="LUD" evidence="1">
    <location>
        <begin position="16"/>
        <end position="208"/>
    </location>
</feature>
<organism evidence="2 3">
    <name type="scientific">Clostridium beijerinckii</name>
    <name type="common">Clostridium MP</name>
    <dbReference type="NCBI Taxonomy" id="1520"/>
    <lineage>
        <taxon>Bacteria</taxon>
        <taxon>Bacillati</taxon>
        <taxon>Bacillota</taxon>
        <taxon>Clostridia</taxon>
        <taxon>Eubacteriales</taxon>
        <taxon>Clostridiaceae</taxon>
        <taxon>Clostridium</taxon>
    </lineage>
</organism>
<dbReference type="Pfam" id="PF02589">
    <property type="entry name" value="LUD_dom"/>
    <property type="match status" value="1"/>
</dbReference>
<dbReference type="RefSeq" id="WP_041895793.1">
    <property type="nucleotide sequence ID" value="NZ_CP010086.2"/>
</dbReference>
<evidence type="ECO:0000259" key="1">
    <source>
        <dbReference type="Pfam" id="PF02589"/>
    </source>
</evidence>
<evidence type="ECO:0000313" key="3">
    <source>
        <dbReference type="Proteomes" id="UP000031866"/>
    </source>
</evidence>
<dbReference type="EMBL" id="CP010086">
    <property type="protein sequence ID" value="AJG98502.1"/>
    <property type="molecule type" value="Genomic_DNA"/>
</dbReference>
<protein>
    <submittedName>
        <fullName evidence="2">Lactate utilization protein C</fullName>
    </submittedName>
</protein>
<dbReference type="PANTHER" id="PTHR36179:SF2">
    <property type="entry name" value="LUD DOMAIN-CONTAINING PROTEIN"/>
    <property type="match status" value="1"/>
</dbReference>
<sequence length="214" mass="23460">MDGKSVIKWHKDINGKRVVDALIKNDFDAIYLATKDEVIEFIMKYVKVGTKVGFGGSVTVSDMKIQDKVKAAGGIVFDHGEASSVEEAMSIAREEIFSDLYLCSSNAITLDGTLINVDGMGNRISAMTFGPRKVIIVASADKICKDEAAAFERLENIASPMNNKRLEKPNPCSKTGICMNCKSQTRICRVYSIMRRKPMTTDITVIIMGESGGF</sequence>
<name>A0A0B5QKS3_CLOBE</name>
<dbReference type="STRING" id="1520.LF65_01903"/>
<dbReference type="KEGG" id="cbei:LF65_01903"/>